<evidence type="ECO:0000256" key="4">
    <source>
        <dbReference type="ARBA" id="ARBA00023172"/>
    </source>
</evidence>
<evidence type="ECO:0000256" key="3">
    <source>
        <dbReference type="ARBA" id="ARBA00023054"/>
    </source>
</evidence>
<proteinExistence type="inferred from homology"/>
<evidence type="ECO:0000256" key="1">
    <source>
        <dbReference type="ARBA" id="ARBA00003416"/>
    </source>
</evidence>
<dbReference type="InterPro" id="IPR003798">
    <property type="entry name" value="DNA_recombination_RmuC"/>
</dbReference>
<evidence type="ECO:0000256" key="5">
    <source>
        <dbReference type="SAM" id="Coils"/>
    </source>
</evidence>
<comment type="similarity">
    <text evidence="2">Belongs to the RmuC family.</text>
</comment>
<feature type="region of interest" description="Disordered" evidence="6">
    <location>
        <begin position="403"/>
        <end position="424"/>
    </location>
</feature>
<organism evidence="7 8">
    <name type="scientific">Arthrobacter halodurans</name>
    <dbReference type="NCBI Taxonomy" id="516699"/>
    <lineage>
        <taxon>Bacteria</taxon>
        <taxon>Bacillati</taxon>
        <taxon>Actinomycetota</taxon>
        <taxon>Actinomycetes</taxon>
        <taxon>Micrococcales</taxon>
        <taxon>Micrococcaceae</taxon>
        <taxon>Arthrobacter</taxon>
    </lineage>
</organism>
<dbReference type="Pfam" id="PF02646">
    <property type="entry name" value="RmuC"/>
    <property type="match status" value="1"/>
</dbReference>
<accession>A0ABV4UPS8</accession>
<dbReference type="RefSeq" id="WP_373972818.1">
    <property type="nucleotide sequence ID" value="NZ_JBHDLJ010000012.1"/>
</dbReference>
<gene>
    <name evidence="7" type="ORF">ACETWP_13725</name>
</gene>
<dbReference type="PANTHER" id="PTHR30563">
    <property type="entry name" value="DNA RECOMBINATION PROTEIN RMUC"/>
    <property type="match status" value="1"/>
</dbReference>
<comment type="function">
    <text evidence="1">Involved in DNA recombination.</text>
</comment>
<dbReference type="PANTHER" id="PTHR30563:SF0">
    <property type="entry name" value="DNA RECOMBINATION PROTEIN RMUC"/>
    <property type="match status" value="1"/>
</dbReference>
<name>A0ABV4UPS8_9MICC</name>
<evidence type="ECO:0000313" key="8">
    <source>
        <dbReference type="Proteomes" id="UP001575652"/>
    </source>
</evidence>
<evidence type="ECO:0000313" key="7">
    <source>
        <dbReference type="EMBL" id="MFB0835647.1"/>
    </source>
</evidence>
<evidence type="ECO:0000256" key="2">
    <source>
        <dbReference type="ARBA" id="ARBA00009840"/>
    </source>
</evidence>
<dbReference type="EMBL" id="JBHDLJ010000012">
    <property type="protein sequence ID" value="MFB0835647.1"/>
    <property type="molecule type" value="Genomic_DNA"/>
</dbReference>
<protein>
    <submittedName>
        <fullName evidence="7">DNA recombination protein RmuC</fullName>
    </submittedName>
</protein>
<keyword evidence="4" id="KW-0233">DNA recombination</keyword>
<reference evidence="7 8" key="1">
    <citation type="submission" date="2024-09" db="EMBL/GenBank/DDBJ databases">
        <authorList>
            <person name="Salinas-Garcia M.A."/>
            <person name="Prieme A."/>
        </authorList>
    </citation>
    <scope>NUCLEOTIDE SEQUENCE [LARGE SCALE GENOMIC DNA]</scope>
    <source>
        <strain evidence="7 8">DSM 21081</strain>
    </source>
</reference>
<feature type="coiled-coil region" evidence="5">
    <location>
        <begin position="33"/>
        <end position="60"/>
    </location>
</feature>
<keyword evidence="3 5" id="KW-0175">Coiled coil</keyword>
<evidence type="ECO:0000256" key="6">
    <source>
        <dbReference type="SAM" id="MobiDB-lite"/>
    </source>
</evidence>
<sequence>MDAFGWLVAGLTLLLGALAGAGSLWWFAVRGSLSGLRAENDDAARRLGEASNRLAGAEAENALLRAHAAEDRERGRQDHAVLAALSPVAEKLRQVQSQVALLERDRVEQYGQLSQQLVAAAEQDAALLRTTSSLAGALRNNAARGVWGEVQLRRVVEAAGMLEHVDFSEQVVTPGGQRPDLVVSLPGGKSVAVDAKVPLNSYLEAQELDTDADPGLRARQAELLAAHAKALRAHVDTLGSKRYWDGVAGSPELVVCFLPAESFLAAALSADPGLLDHAFSKNVALASPATLLSILKGLAFAWRQELLTENARALFDQSRELYERLGTMGGHVARLGGSLKASVEKYNAFVGALESRVLPSARRIQELDPGLGSAAASGRTRLEAPPLESTPRVLSATELLDERQLAENATGGRDGADGASARAG</sequence>
<keyword evidence="8" id="KW-1185">Reference proteome</keyword>
<feature type="region of interest" description="Disordered" evidence="6">
    <location>
        <begin position="371"/>
        <end position="390"/>
    </location>
</feature>
<comment type="caution">
    <text evidence="7">The sequence shown here is derived from an EMBL/GenBank/DDBJ whole genome shotgun (WGS) entry which is preliminary data.</text>
</comment>
<dbReference type="Proteomes" id="UP001575652">
    <property type="component" value="Unassembled WGS sequence"/>
</dbReference>